<gene>
    <name evidence="1" type="ORF">XDN619_LOCUS28920</name>
</gene>
<comment type="caution">
    <text evidence="1">The sequence shown here is derived from an EMBL/GenBank/DDBJ whole genome shotgun (WGS) entry which is preliminary data.</text>
</comment>
<dbReference type="EMBL" id="CAJNRG010014010">
    <property type="protein sequence ID" value="CAF2152663.1"/>
    <property type="molecule type" value="Genomic_DNA"/>
</dbReference>
<protein>
    <submittedName>
        <fullName evidence="1">Uncharacterized protein</fullName>
    </submittedName>
</protein>
<organism evidence="1 2">
    <name type="scientific">Rotaria magnacalcarata</name>
    <dbReference type="NCBI Taxonomy" id="392030"/>
    <lineage>
        <taxon>Eukaryota</taxon>
        <taxon>Metazoa</taxon>
        <taxon>Spiralia</taxon>
        <taxon>Gnathifera</taxon>
        <taxon>Rotifera</taxon>
        <taxon>Eurotatoria</taxon>
        <taxon>Bdelloidea</taxon>
        <taxon>Philodinida</taxon>
        <taxon>Philodinidae</taxon>
        <taxon>Rotaria</taxon>
    </lineage>
</organism>
<feature type="non-terminal residue" evidence="1">
    <location>
        <position position="18"/>
    </location>
</feature>
<reference evidence="1" key="1">
    <citation type="submission" date="2021-02" db="EMBL/GenBank/DDBJ databases">
        <authorList>
            <person name="Nowell W R."/>
        </authorList>
    </citation>
    <scope>NUCLEOTIDE SEQUENCE</scope>
</reference>
<sequence length="18" mass="1947">MSPTPVPMPPPYVFNADS</sequence>
<dbReference type="Proteomes" id="UP000663887">
    <property type="component" value="Unassembled WGS sequence"/>
</dbReference>
<name>A0A816XZK7_9BILA</name>
<evidence type="ECO:0000313" key="1">
    <source>
        <dbReference type="EMBL" id="CAF2152663.1"/>
    </source>
</evidence>
<dbReference type="AlphaFoldDB" id="A0A816XZK7"/>
<evidence type="ECO:0000313" key="2">
    <source>
        <dbReference type="Proteomes" id="UP000663887"/>
    </source>
</evidence>
<proteinExistence type="predicted"/>
<accession>A0A816XZK7</accession>